<feature type="compositionally biased region" description="Polar residues" evidence="1">
    <location>
        <begin position="133"/>
        <end position="146"/>
    </location>
</feature>
<dbReference type="AlphaFoldDB" id="A0A5E4Q1J5"/>
<dbReference type="EMBL" id="FZQP02001226">
    <property type="protein sequence ID" value="VVC92143.1"/>
    <property type="molecule type" value="Genomic_DNA"/>
</dbReference>
<sequence length="363" mass="41269">MIPTKIFIIILISLLNDQYEKVKADSLATLFNDNDTQYKKLATTQTIQTIKGNFNEESHRLVKCSKLKQLADSDEKEKNAVSSKTRIDLDKVMVNSPRKINADITTVETEVFSELQRSADPETKNTSEDESIYNINSKTNTPNSDPDNYILDSNKKSFEFESLLINNAATTIKDIEDENEDELALQRNSTRRNFQNEDVLPVEVSNVGPHKNSLNRVQNIPNDEEYANSNSESNFYNNYDPNVQVPKYQQKNDVDLNDNKSEPDGNRKSKPSTKVKLNDTLASNNRHSEDRTPNTLHDPTKGKSISQFVRSKLMLMYHPREQLSLSGIAVIVVREEVLVSLVQFMKAAPYATQTYAMLLVLLK</sequence>
<proteinExistence type="predicted"/>
<accession>A0A5E4Q1J5</accession>
<feature type="compositionally biased region" description="Polar residues" evidence="1">
    <location>
        <begin position="212"/>
        <end position="221"/>
    </location>
</feature>
<feature type="chain" id="PRO_5022961707" evidence="2">
    <location>
        <begin position="25"/>
        <end position="363"/>
    </location>
</feature>
<reference evidence="3 4" key="1">
    <citation type="submission" date="2017-07" db="EMBL/GenBank/DDBJ databases">
        <authorList>
            <person name="Talla V."/>
            <person name="Backstrom N."/>
        </authorList>
    </citation>
    <scope>NUCLEOTIDE SEQUENCE [LARGE SCALE GENOMIC DNA]</scope>
</reference>
<feature type="region of interest" description="Disordered" evidence="1">
    <location>
        <begin position="115"/>
        <end position="148"/>
    </location>
</feature>
<protein>
    <submittedName>
        <fullName evidence="3">Uncharacterized protein</fullName>
    </submittedName>
</protein>
<feature type="compositionally biased region" description="Basic and acidic residues" evidence="1">
    <location>
        <begin position="250"/>
        <end position="267"/>
    </location>
</feature>
<feature type="compositionally biased region" description="Basic and acidic residues" evidence="1">
    <location>
        <begin position="117"/>
        <end position="127"/>
    </location>
</feature>
<name>A0A5E4Q1J5_9NEOP</name>
<evidence type="ECO:0000256" key="1">
    <source>
        <dbReference type="SAM" id="MobiDB-lite"/>
    </source>
</evidence>
<feature type="signal peptide" evidence="2">
    <location>
        <begin position="1"/>
        <end position="24"/>
    </location>
</feature>
<evidence type="ECO:0000313" key="3">
    <source>
        <dbReference type="EMBL" id="VVC92143.1"/>
    </source>
</evidence>
<keyword evidence="2" id="KW-0732">Signal</keyword>
<gene>
    <name evidence="3" type="ORF">LSINAPIS_LOCUS4649</name>
</gene>
<keyword evidence="4" id="KW-1185">Reference proteome</keyword>
<feature type="region of interest" description="Disordered" evidence="1">
    <location>
        <begin position="204"/>
        <end position="302"/>
    </location>
</feature>
<evidence type="ECO:0000256" key="2">
    <source>
        <dbReference type="SAM" id="SignalP"/>
    </source>
</evidence>
<evidence type="ECO:0000313" key="4">
    <source>
        <dbReference type="Proteomes" id="UP000324832"/>
    </source>
</evidence>
<feature type="compositionally biased region" description="Low complexity" evidence="1">
    <location>
        <begin position="227"/>
        <end position="239"/>
    </location>
</feature>
<feature type="compositionally biased region" description="Polar residues" evidence="1">
    <location>
        <begin position="293"/>
        <end position="302"/>
    </location>
</feature>
<dbReference type="Proteomes" id="UP000324832">
    <property type="component" value="Unassembled WGS sequence"/>
</dbReference>
<organism evidence="3 4">
    <name type="scientific">Leptidea sinapis</name>
    <dbReference type="NCBI Taxonomy" id="189913"/>
    <lineage>
        <taxon>Eukaryota</taxon>
        <taxon>Metazoa</taxon>
        <taxon>Ecdysozoa</taxon>
        <taxon>Arthropoda</taxon>
        <taxon>Hexapoda</taxon>
        <taxon>Insecta</taxon>
        <taxon>Pterygota</taxon>
        <taxon>Neoptera</taxon>
        <taxon>Endopterygota</taxon>
        <taxon>Lepidoptera</taxon>
        <taxon>Glossata</taxon>
        <taxon>Ditrysia</taxon>
        <taxon>Papilionoidea</taxon>
        <taxon>Pieridae</taxon>
        <taxon>Dismorphiinae</taxon>
        <taxon>Leptidea</taxon>
    </lineage>
</organism>